<dbReference type="PANTHER" id="PTHR19367">
    <property type="entry name" value="T-CELL RECEPTOR ALPHA CHAIN V REGION"/>
    <property type="match status" value="1"/>
</dbReference>
<dbReference type="InterPro" id="IPR013783">
    <property type="entry name" value="Ig-like_fold"/>
</dbReference>
<reference evidence="7" key="5">
    <citation type="submission" date="2025-09" db="UniProtKB">
        <authorList>
            <consortium name="Ensembl"/>
        </authorList>
    </citation>
    <scope>IDENTIFICATION</scope>
</reference>
<organism evidence="7 8">
    <name type="scientific">Callorhinchus milii</name>
    <name type="common">Ghost shark</name>
    <dbReference type="NCBI Taxonomy" id="7868"/>
    <lineage>
        <taxon>Eukaryota</taxon>
        <taxon>Metazoa</taxon>
        <taxon>Chordata</taxon>
        <taxon>Craniata</taxon>
        <taxon>Vertebrata</taxon>
        <taxon>Chondrichthyes</taxon>
        <taxon>Holocephali</taxon>
        <taxon>Chimaeriformes</taxon>
        <taxon>Callorhinchidae</taxon>
        <taxon>Callorhinchus</taxon>
    </lineage>
</organism>
<dbReference type="InterPro" id="IPR051287">
    <property type="entry name" value="TCR_variable_region"/>
</dbReference>
<dbReference type="SMART" id="SM00406">
    <property type="entry name" value="IGv"/>
    <property type="match status" value="1"/>
</dbReference>
<dbReference type="Ensembl" id="ENSCMIT00000002341.1">
    <property type="protein sequence ID" value="ENSCMIP00000002259.1"/>
    <property type="gene ID" value="ENSCMIG00000001353.1"/>
</dbReference>
<dbReference type="STRING" id="7868.ENSCMIP00000002259"/>
<protein>
    <recommendedName>
        <fullName evidence="6">Ig-like domain-containing protein</fullName>
    </recommendedName>
</protein>
<dbReference type="InterPro" id="IPR003599">
    <property type="entry name" value="Ig_sub"/>
</dbReference>
<keyword evidence="5" id="KW-0391">Immunity</keyword>
<evidence type="ECO:0000313" key="8">
    <source>
        <dbReference type="Proteomes" id="UP000314986"/>
    </source>
</evidence>
<dbReference type="AlphaFoldDB" id="A0A4W3GWH9"/>
<keyword evidence="1" id="KW-0732">Signal</keyword>
<feature type="domain" description="Ig-like" evidence="6">
    <location>
        <begin position="10"/>
        <end position="115"/>
    </location>
</feature>
<dbReference type="SMART" id="SM00409">
    <property type="entry name" value="IG"/>
    <property type="match status" value="1"/>
</dbReference>
<accession>A0A4W3GWH9</accession>
<keyword evidence="4" id="KW-0393">Immunoglobulin domain</keyword>
<dbReference type="InParanoid" id="A0A4W3GWH9"/>
<dbReference type="Gene3D" id="2.60.40.10">
    <property type="entry name" value="Immunoglobulins"/>
    <property type="match status" value="1"/>
</dbReference>
<dbReference type="GO" id="GO:0042101">
    <property type="term" value="C:T cell receptor complex"/>
    <property type="evidence" value="ECO:0007669"/>
    <property type="project" value="UniProtKB-KW"/>
</dbReference>
<dbReference type="InterPro" id="IPR036179">
    <property type="entry name" value="Ig-like_dom_sf"/>
</dbReference>
<dbReference type="InterPro" id="IPR007110">
    <property type="entry name" value="Ig-like_dom"/>
</dbReference>
<evidence type="ECO:0000256" key="4">
    <source>
        <dbReference type="ARBA" id="ARBA00023319"/>
    </source>
</evidence>
<dbReference type="Proteomes" id="UP000314986">
    <property type="component" value="Unassembled WGS sequence"/>
</dbReference>
<reference evidence="7" key="4">
    <citation type="submission" date="2025-08" db="UniProtKB">
        <authorList>
            <consortium name="Ensembl"/>
        </authorList>
    </citation>
    <scope>IDENTIFICATION</scope>
</reference>
<dbReference type="InterPro" id="IPR013106">
    <property type="entry name" value="Ig_V-set"/>
</dbReference>
<keyword evidence="8" id="KW-1185">Reference proteome</keyword>
<keyword evidence="2" id="KW-1064">Adaptive immunity</keyword>
<name>A0A4W3GWH9_CALMI</name>
<evidence type="ECO:0000259" key="6">
    <source>
        <dbReference type="PROSITE" id="PS50835"/>
    </source>
</evidence>
<evidence type="ECO:0000256" key="5">
    <source>
        <dbReference type="ARBA" id="ARBA00043266"/>
    </source>
</evidence>
<proteinExistence type="predicted"/>
<sequence>MFLYLSGVRDSVTQLQSAVTVNEGEVVYLQCNYTAASTSDPYLFWYRHYPNKAPEYILRTDTSNKFPDHADFAKGRFSTNVSKVERTVPLNISQVRVTDSAGYYCALSPTEVQISDSALQELPVAKCLEYSPRKQPSKQDTWVRFTA</sequence>
<evidence type="ECO:0000313" key="7">
    <source>
        <dbReference type="Ensembl" id="ENSCMIP00000002259.1"/>
    </source>
</evidence>
<dbReference type="SUPFAM" id="SSF48726">
    <property type="entry name" value="Immunoglobulin"/>
    <property type="match status" value="1"/>
</dbReference>
<dbReference type="GO" id="GO:0002250">
    <property type="term" value="P:adaptive immune response"/>
    <property type="evidence" value="ECO:0007669"/>
    <property type="project" value="UniProtKB-KW"/>
</dbReference>
<keyword evidence="3" id="KW-0675">Receptor</keyword>
<dbReference type="GeneTree" id="ENSGT01030000234557"/>
<keyword evidence="5" id="KW-1279">T cell receptor</keyword>
<evidence type="ECO:0000256" key="2">
    <source>
        <dbReference type="ARBA" id="ARBA00023130"/>
    </source>
</evidence>
<reference evidence="8" key="2">
    <citation type="journal article" date="2007" name="PLoS Biol.">
        <title>Survey sequencing and comparative analysis of the elephant shark (Callorhinchus milii) genome.</title>
        <authorList>
            <person name="Venkatesh B."/>
            <person name="Kirkness E.F."/>
            <person name="Loh Y.H."/>
            <person name="Halpern A.L."/>
            <person name="Lee A.P."/>
            <person name="Johnson J."/>
            <person name="Dandona N."/>
            <person name="Viswanathan L.D."/>
            <person name="Tay A."/>
            <person name="Venter J.C."/>
            <person name="Strausberg R.L."/>
            <person name="Brenner S."/>
        </authorList>
    </citation>
    <scope>NUCLEOTIDE SEQUENCE [LARGE SCALE GENOMIC DNA]</scope>
</reference>
<dbReference type="PROSITE" id="PS50835">
    <property type="entry name" value="IG_LIKE"/>
    <property type="match status" value="1"/>
</dbReference>
<reference evidence="8" key="3">
    <citation type="journal article" date="2014" name="Nature">
        <title>Elephant shark genome provides unique insights into gnathostome evolution.</title>
        <authorList>
            <consortium name="International Elephant Shark Genome Sequencing Consortium"/>
            <person name="Venkatesh B."/>
            <person name="Lee A.P."/>
            <person name="Ravi V."/>
            <person name="Maurya A.K."/>
            <person name="Lian M.M."/>
            <person name="Swann J.B."/>
            <person name="Ohta Y."/>
            <person name="Flajnik M.F."/>
            <person name="Sutoh Y."/>
            <person name="Kasahara M."/>
            <person name="Hoon S."/>
            <person name="Gangu V."/>
            <person name="Roy S.W."/>
            <person name="Irimia M."/>
            <person name="Korzh V."/>
            <person name="Kondrychyn I."/>
            <person name="Lim Z.W."/>
            <person name="Tay B.H."/>
            <person name="Tohari S."/>
            <person name="Kong K.W."/>
            <person name="Ho S."/>
            <person name="Lorente-Galdos B."/>
            <person name="Quilez J."/>
            <person name="Marques-Bonet T."/>
            <person name="Raney B.J."/>
            <person name="Ingham P.W."/>
            <person name="Tay A."/>
            <person name="Hillier L.W."/>
            <person name="Minx P."/>
            <person name="Boehm T."/>
            <person name="Wilson R.K."/>
            <person name="Brenner S."/>
            <person name="Warren W.C."/>
        </authorList>
    </citation>
    <scope>NUCLEOTIDE SEQUENCE [LARGE SCALE GENOMIC DNA]</scope>
</reference>
<evidence type="ECO:0000256" key="1">
    <source>
        <dbReference type="ARBA" id="ARBA00022729"/>
    </source>
</evidence>
<evidence type="ECO:0000256" key="3">
    <source>
        <dbReference type="ARBA" id="ARBA00023170"/>
    </source>
</evidence>
<reference evidence="8" key="1">
    <citation type="journal article" date="2006" name="Science">
        <title>Ancient noncoding elements conserved in the human genome.</title>
        <authorList>
            <person name="Venkatesh B."/>
            <person name="Kirkness E.F."/>
            <person name="Loh Y.H."/>
            <person name="Halpern A.L."/>
            <person name="Lee A.P."/>
            <person name="Johnson J."/>
            <person name="Dandona N."/>
            <person name="Viswanathan L.D."/>
            <person name="Tay A."/>
            <person name="Venter J.C."/>
            <person name="Strausberg R.L."/>
            <person name="Brenner S."/>
        </authorList>
    </citation>
    <scope>NUCLEOTIDE SEQUENCE [LARGE SCALE GENOMIC DNA]</scope>
</reference>
<dbReference type="Pfam" id="PF07686">
    <property type="entry name" value="V-set"/>
    <property type="match status" value="1"/>
</dbReference>
<dbReference type="PANTHER" id="PTHR19367:SF18">
    <property type="entry name" value="T CELL RECEPTOR ALPHA VARIABLE 16"/>
    <property type="match status" value="1"/>
</dbReference>